<comment type="pathway">
    <text evidence="4 16">Cofactor biosynthesis; coenzyme A biosynthesis; CoA from (R)-pantothenate: step 1/5.</text>
</comment>
<proteinExistence type="inferred from homology"/>
<comment type="caution">
    <text evidence="17">The sequence shown here is derived from an EMBL/GenBank/DDBJ whole genome shotgun (WGS) entry which is preliminary data.</text>
</comment>
<accession>A0A095Z7U7</accession>
<comment type="subunit">
    <text evidence="5 16">Homodimer.</text>
</comment>
<evidence type="ECO:0000256" key="1">
    <source>
        <dbReference type="ARBA" id="ARBA00001206"/>
    </source>
</evidence>
<dbReference type="eggNOG" id="COG1521">
    <property type="taxonomic scope" value="Bacteria"/>
</dbReference>
<protein>
    <recommendedName>
        <fullName evidence="15 16">Type III pantothenate kinase</fullName>
        <ecNumber evidence="6 16">2.7.1.33</ecNumber>
    </recommendedName>
    <alternativeName>
        <fullName evidence="16">PanK-III</fullName>
    </alternativeName>
    <alternativeName>
        <fullName evidence="16">Pantothenic acid kinase</fullName>
    </alternativeName>
</protein>
<name>A0A095Z7U7_9BURK</name>
<reference evidence="17 18" key="1">
    <citation type="submission" date="2014-07" db="EMBL/GenBank/DDBJ databases">
        <authorList>
            <person name="McCorrison J."/>
            <person name="Sanka R."/>
            <person name="Torralba M."/>
            <person name="Gillis M."/>
            <person name="Haft D.H."/>
            <person name="Methe B."/>
            <person name="Sutton G."/>
            <person name="Nelson K.E."/>
        </authorList>
    </citation>
    <scope>NUCLEOTIDE SEQUENCE [LARGE SCALE GENOMIC DNA]</scope>
    <source>
        <strain evidence="17 18">DNF00040</strain>
    </source>
</reference>
<evidence type="ECO:0000256" key="16">
    <source>
        <dbReference type="HAMAP-Rule" id="MF_01274"/>
    </source>
</evidence>
<comment type="similarity">
    <text evidence="14 16">Belongs to the type III pantothenate kinase family.</text>
</comment>
<dbReference type="GO" id="GO:0015937">
    <property type="term" value="P:coenzyme A biosynthetic process"/>
    <property type="evidence" value="ECO:0007669"/>
    <property type="project" value="UniProtKB-UniRule"/>
</dbReference>
<dbReference type="UniPathway" id="UPA00241">
    <property type="reaction ID" value="UER00352"/>
</dbReference>
<comment type="cofactor">
    <cofactor evidence="16">
        <name>NH4(+)</name>
        <dbReference type="ChEBI" id="CHEBI:28938"/>
    </cofactor>
    <cofactor evidence="16">
        <name>K(+)</name>
        <dbReference type="ChEBI" id="CHEBI:29103"/>
    </cofactor>
    <text evidence="16">A monovalent cation. Ammonium or potassium.</text>
</comment>
<keyword evidence="10 16" id="KW-0418">Kinase</keyword>
<feature type="active site" description="Proton acceptor" evidence="16">
    <location>
        <position position="119"/>
    </location>
</feature>
<evidence type="ECO:0000256" key="11">
    <source>
        <dbReference type="ARBA" id="ARBA00022840"/>
    </source>
</evidence>
<evidence type="ECO:0000256" key="9">
    <source>
        <dbReference type="ARBA" id="ARBA00022741"/>
    </source>
</evidence>
<evidence type="ECO:0000256" key="4">
    <source>
        <dbReference type="ARBA" id="ARBA00005225"/>
    </source>
</evidence>
<keyword evidence="12 16" id="KW-0630">Potassium</keyword>
<dbReference type="InterPro" id="IPR004619">
    <property type="entry name" value="Type_III_PanK"/>
</dbReference>
<evidence type="ECO:0000313" key="17">
    <source>
        <dbReference type="EMBL" id="KGF30416.1"/>
    </source>
</evidence>
<dbReference type="CDD" id="cd24015">
    <property type="entry name" value="ASKHA_NBD_PanK-III"/>
    <property type="match status" value="1"/>
</dbReference>
<keyword evidence="8 16" id="KW-0808">Transferase</keyword>
<sequence>MAKGSAAVLLIDAGNTRVKFAYYERLSAAGAEEAPAAPVRFILTHAEIEGLAAKLKQFATKPSLVIGVNVSGPLSAARIREQLDAHCGEQAYEIHWLASEPQLLHLRNAYAEYQQLGSDRWLAMLGLSVHEAAQKRPAMLISFGTATTIDTVFQDQFLGGLILPGLQLMSDSLVSGTAQLPAIQWATSSYPPAFPSSTAEALLSGITAAQVGAVLRQWLHVLKHCQQAPVVFYAGGAADYVLPELSRLLAEQAQLHGFDTIELLPFEDPALAGLLLYAQYYLAQ</sequence>
<gene>
    <name evidence="16" type="primary">coaX</name>
    <name evidence="17" type="ORF">HMPREF2130_06955</name>
</gene>
<evidence type="ECO:0000256" key="14">
    <source>
        <dbReference type="ARBA" id="ARBA00038036"/>
    </source>
</evidence>
<dbReference type="OrthoDB" id="9781305at2"/>
<dbReference type="EC" id="2.7.1.33" evidence="6 16"/>
<comment type="function">
    <text evidence="16">Catalyzes the phosphorylation of pantothenate (Pan), the first step in CoA biosynthesis.</text>
</comment>
<dbReference type="Gene3D" id="3.30.420.40">
    <property type="match status" value="2"/>
</dbReference>
<evidence type="ECO:0000256" key="8">
    <source>
        <dbReference type="ARBA" id="ARBA00022679"/>
    </source>
</evidence>
<dbReference type="SUPFAM" id="SSF53067">
    <property type="entry name" value="Actin-like ATPase domain"/>
    <property type="match status" value="2"/>
</dbReference>
<keyword evidence="13 16" id="KW-0173">Coenzyme A biosynthesis</keyword>
<dbReference type="EMBL" id="JRNI01000025">
    <property type="protein sequence ID" value="KGF30416.1"/>
    <property type="molecule type" value="Genomic_DNA"/>
</dbReference>
<dbReference type="GO" id="GO:0004594">
    <property type="term" value="F:pantothenate kinase activity"/>
    <property type="evidence" value="ECO:0007669"/>
    <property type="project" value="UniProtKB-UniRule"/>
</dbReference>
<dbReference type="GO" id="GO:0005524">
    <property type="term" value="F:ATP binding"/>
    <property type="evidence" value="ECO:0007669"/>
    <property type="project" value="UniProtKB-UniRule"/>
</dbReference>
<evidence type="ECO:0000256" key="10">
    <source>
        <dbReference type="ARBA" id="ARBA00022777"/>
    </source>
</evidence>
<evidence type="ECO:0000256" key="15">
    <source>
        <dbReference type="ARBA" id="ARBA00040883"/>
    </source>
</evidence>
<dbReference type="Proteomes" id="UP000029629">
    <property type="component" value="Unassembled WGS sequence"/>
</dbReference>
<dbReference type="HAMAP" id="MF_01274">
    <property type="entry name" value="Pantothen_kinase_3"/>
    <property type="match status" value="1"/>
</dbReference>
<evidence type="ECO:0000256" key="5">
    <source>
        <dbReference type="ARBA" id="ARBA00011738"/>
    </source>
</evidence>
<keyword evidence="9 16" id="KW-0547">Nucleotide-binding</keyword>
<feature type="binding site" evidence="16">
    <location>
        <position position="198"/>
    </location>
    <ligand>
        <name>substrate</name>
    </ligand>
</feature>
<comment type="catalytic activity">
    <reaction evidence="1 16">
        <text>(R)-pantothenate + ATP = (R)-4'-phosphopantothenate + ADP + H(+)</text>
        <dbReference type="Rhea" id="RHEA:16373"/>
        <dbReference type="ChEBI" id="CHEBI:10986"/>
        <dbReference type="ChEBI" id="CHEBI:15378"/>
        <dbReference type="ChEBI" id="CHEBI:29032"/>
        <dbReference type="ChEBI" id="CHEBI:30616"/>
        <dbReference type="ChEBI" id="CHEBI:456216"/>
        <dbReference type="EC" id="2.7.1.33"/>
    </reaction>
</comment>
<evidence type="ECO:0000256" key="3">
    <source>
        <dbReference type="ARBA" id="ARBA00004496"/>
    </source>
</evidence>
<feature type="binding site" evidence="16">
    <location>
        <position position="145"/>
    </location>
    <ligand>
        <name>ATP</name>
        <dbReference type="ChEBI" id="CHEBI:30616"/>
    </ligand>
</feature>
<dbReference type="InterPro" id="IPR043129">
    <property type="entry name" value="ATPase_NBD"/>
</dbReference>
<evidence type="ECO:0000313" key="18">
    <source>
        <dbReference type="Proteomes" id="UP000029629"/>
    </source>
</evidence>
<dbReference type="PANTHER" id="PTHR34265">
    <property type="entry name" value="TYPE III PANTOTHENATE KINASE"/>
    <property type="match status" value="1"/>
</dbReference>
<evidence type="ECO:0000256" key="13">
    <source>
        <dbReference type="ARBA" id="ARBA00022993"/>
    </source>
</evidence>
<evidence type="ECO:0000256" key="2">
    <source>
        <dbReference type="ARBA" id="ARBA00001958"/>
    </source>
</evidence>
<feature type="binding site" evidence="16">
    <location>
        <begin position="12"/>
        <end position="19"/>
    </location>
    <ligand>
        <name>ATP</name>
        <dbReference type="ChEBI" id="CHEBI:30616"/>
    </ligand>
</feature>
<keyword evidence="11 16" id="KW-0067">ATP-binding</keyword>
<feature type="binding site" evidence="16">
    <location>
        <begin position="117"/>
        <end position="120"/>
    </location>
    <ligand>
        <name>substrate</name>
    </ligand>
</feature>
<evidence type="ECO:0000256" key="7">
    <source>
        <dbReference type="ARBA" id="ARBA00022490"/>
    </source>
</evidence>
<comment type="caution">
    <text evidence="16">Lacks conserved residue(s) required for the propagation of feature annotation.</text>
</comment>
<evidence type="ECO:0000256" key="12">
    <source>
        <dbReference type="ARBA" id="ARBA00022958"/>
    </source>
</evidence>
<dbReference type="GO" id="GO:0005737">
    <property type="term" value="C:cytoplasm"/>
    <property type="evidence" value="ECO:0007669"/>
    <property type="project" value="UniProtKB-SubCell"/>
</dbReference>
<dbReference type="RefSeq" id="WP_036559453.1">
    <property type="nucleotide sequence ID" value="NZ_JRNI01000025.1"/>
</dbReference>
<feature type="binding site" evidence="16">
    <location>
        <position position="110"/>
    </location>
    <ligand>
        <name>substrate</name>
    </ligand>
</feature>
<keyword evidence="7 16" id="KW-0963">Cytoplasm</keyword>
<dbReference type="PANTHER" id="PTHR34265:SF1">
    <property type="entry name" value="TYPE III PANTOTHENATE KINASE"/>
    <property type="match status" value="1"/>
</dbReference>
<keyword evidence="18" id="KW-1185">Reference proteome</keyword>
<dbReference type="NCBIfam" id="TIGR00671">
    <property type="entry name" value="baf"/>
    <property type="match status" value="1"/>
</dbReference>
<dbReference type="AlphaFoldDB" id="A0A095Z7U7"/>
<dbReference type="Pfam" id="PF03309">
    <property type="entry name" value="Pan_kinase"/>
    <property type="match status" value="1"/>
</dbReference>
<comment type="cofactor">
    <cofactor evidence="2">
        <name>K(+)</name>
        <dbReference type="ChEBI" id="CHEBI:29103"/>
    </cofactor>
</comment>
<comment type="subcellular location">
    <subcellularLocation>
        <location evidence="3 16">Cytoplasm</location>
    </subcellularLocation>
</comment>
<organism evidence="17 18">
    <name type="scientific">Oligella urethralis DNF00040</name>
    <dbReference type="NCBI Taxonomy" id="1401065"/>
    <lineage>
        <taxon>Bacteria</taxon>
        <taxon>Pseudomonadati</taxon>
        <taxon>Pseudomonadota</taxon>
        <taxon>Betaproteobacteria</taxon>
        <taxon>Burkholderiales</taxon>
        <taxon>Alcaligenaceae</taxon>
        <taxon>Oligella</taxon>
    </lineage>
</organism>
<evidence type="ECO:0000256" key="6">
    <source>
        <dbReference type="ARBA" id="ARBA00012102"/>
    </source>
</evidence>